<dbReference type="AlphaFoldDB" id="A0AAV5VKP2"/>
<accession>A0AAV5VKP2</accession>
<sequence>SLVLDSLGGRVNLLLSLLSTSEKSEKDVEGGLLLDFLIILELVTLTYNALVLDLDSLESGDALLHIENGLRSLDI</sequence>
<dbReference type="EMBL" id="BTSY01000003">
    <property type="protein sequence ID" value="GMT18833.1"/>
    <property type="molecule type" value="Genomic_DNA"/>
</dbReference>
<evidence type="ECO:0000313" key="1">
    <source>
        <dbReference type="EMBL" id="GMT18833.1"/>
    </source>
</evidence>
<feature type="non-terminal residue" evidence="1">
    <location>
        <position position="1"/>
    </location>
</feature>
<reference evidence="1" key="1">
    <citation type="submission" date="2023-10" db="EMBL/GenBank/DDBJ databases">
        <title>Genome assembly of Pristionchus species.</title>
        <authorList>
            <person name="Yoshida K."/>
            <person name="Sommer R.J."/>
        </authorList>
    </citation>
    <scope>NUCLEOTIDE SEQUENCE</scope>
    <source>
        <strain evidence="1">RS5133</strain>
    </source>
</reference>
<evidence type="ECO:0000313" key="2">
    <source>
        <dbReference type="Proteomes" id="UP001432322"/>
    </source>
</evidence>
<comment type="caution">
    <text evidence="1">The sequence shown here is derived from an EMBL/GenBank/DDBJ whole genome shotgun (WGS) entry which is preliminary data.</text>
</comment>
<protein>
    <submittedName>
        <fullName evidence="1">Uncharacterized protein</fullName>
    </submittedName>
</protein>
<gene>
    <name evidence="1" type="ORF">PFISCL1PPCAC_10130</name>
</gene>
<organism evidence="1 2">
    <name type="scientific">Pristionchus fissidentatus</name>
    <dbReference type="NCBI Taxonomy" id="1538716"/>
    <lineage>
        <taxon>Eukaryota</taxon>
        <taxon>Metazoa</taxon>
        <taxon>Ecdysozoa</taxon>
        <taxon>Nematoda</taxon>
        <taxon>Chromadorea</taxon>
        <taxon>Rhabditida</taxon>
        <taxon>Rhabditina</taxon>
        <taxon>Diplogasteromorpha</taxon>
        <taxon>Diplogasteroidea</taxon>
        <taxon>Neodiplogasteridae</taxon>
        <taxon>Pristionchus</taxon>
    </lineage>
</organism>
<keyword evidence="2" id="KW-1185">Reference proteome</keyword>
<proteinExistence type="predicted"/>
<dbReference type="Proteomes" id="UP001432322">
    <property type="component" value="Unassembled WGS sequence"/>
</dbReference>
<feature type="non-terminal residue" evidence="1">
    <location>
        <position position="75"/>
    </location>
</feature>
<name>A0AAV5VKP2_9BILA</name>